<dbReference type="EMBL" id="CAUYUE010000001">
    <property type="protein sequence ID" value="CAK0734263.1"/>
    <property type="molecule type" value="Genomic_DNA"/>
</dbReference>
<comment type="caution">
    <text evidence="3">The sequence shown here is derived from an EMBL/GenBank/DDBJ whole genome shotgun (WGS) entry which is preliminary data.</text>
</comment>
<feature type="domain" description="Tyrosine specific protein phosphatases" evidence="2">
    <location>
        <begin position="153"/>
        <end position="222"/>
    </location>
</feature>
<sequence>MLTKVVGTAALIPATLAYFLRRHVPLPVTLVLAHFAAAGLVVALAATDRFAGSSVHMLGKQSSGAIAWWGWGLFWPYHLSLQMKLWIQRQYSVEPVWNQITDGWYLGGWPASPSMMPQGSPAILDCTCELPRMQRQLPYLNLPVWDTHGPTVQQIDRGIKWALEQQSAGRPVLVHCAHGHGRSLVVMCAILVVSGQAGDFLEAYRLVKAQRPKVRLNGRQHCALVQWQEHMKPRRKAM</sequence>
<reference evidence="3 4" key="1">
    <citation type="submission" date="2023-10" db="EMBL/GenBank/DDBJ databases">
        <authorList>
            <person name="Maclean D."/>
            <person name="Macfadyen A."/>
        </authorList>
    </citation>
    <scope>NUCLEOTIDE SEQUENCE [LARGE SCALE GENOMIC DNA]</scope>
</reference>
<feature type="transmembrane region" description="Helical" evidence="1">
    <location>
        <begin position="27"/>
        <end position="47"/>
    </location>
</feature>
<dbReference type="InterPro" id="IPR000340">
    <property type="entry name" value="Dual-sp_phosphatase_cat-dom"/>
</dbReference>
<dbReference type="Pfam" id="PF00782">
    <property type="entry name" value="DSPc"/>
    <property type="match status" value="1"/>
</dbReference>
<dbReference type="PROSITE" id="PS50056">
    <property type="entry name" value="TYR_PHOSPHATASE_2"/>
    <property type="match status" value="1"/>
</dbReference>
<dbReference type="InterPro" id="IPR029021">
    <property type="entry name" value="Prot-tyrosine_phosphatase-like"/>
</dbReference>
<keyword evidence="1" id="KW-0472">Membrane</keyword>
<dbReference type="InterPro" id="IPR000387">
    <property type="entry name" value="Tyr_Pase_dom"/>
</dbReference>
<gene>
    <name evidence="3" type="ORF">CVIRNUC_000406</name>
</gene>
<dbReference type="SUPFAM" id="SSF52799">
    <property type="entry name" value="(Phosphotyrosine protein) phosphatases II"/>
    <property type="match status" value="1"/>
</dbReference>
<organism evidence="3 4">
    <name type="scientific">Coccomyxa viridis</name>
    <dbReference type="NCBI Taxonomy" id="1274662"/>
    <lineage>
        <taxon>Eukaryota</taxon>
        <taxon>Viridiplantae</taxon>
        <taxon>Chlorophyta</taxon>
        <taxon>core chlorophytes</taxon>
        <taxon>Trebouxiophyceae</taxon>
        <taxon>Trebouxiophyceae incertae sedis</taxon>
        <taxon>Coccomyxaceae</taxon>
        <taxon>Coccomyxa</taxon>
    </lineage>
</organism>
<accession>A0AAV1HQZ0</accession>
<dbReference type="CDD" id="cd14527">
    <property type="entry name" value="DSP_bac"/>
    <property type="match status" value="1"/>
</dbReference>
<evidence type="ECO:0000313" key="4">
    <source>
        <dbReference type="Proteomes" id="UP001314263"/>
    </source>
</evidence>
<keyword evidence="1" id="KW-0812">Transmembrane</keyword>
<keyword evidence="1" id="KW-1133">Transmembrane helix</keyword>
<evidence type="ECO:0000256" key="1">
    <source>
        <dbReference type="SAM" id="Phobius"/>
    </source>
</evidence>
<dbReference type="AlphaFoldDB" id="A0AAV1HQZ0"/>
<evidence type="ECO:0000313" key="3">
    <source>
        <dbReference type="EMBL" id="CAK0734263.1"/>
    </source>
</evidence>
<keyword evidence="4" id="KW-1185">Reference proteome</keyword>
<dbReference type="GO" id="GO:0016787">
    <property type="term" value="F:hydrolase activity"/>
    <property type="evidence" value="ECO:0007669"/>
    <property type="project" value="UniProtKB-ARBA"/>
</dbReference>
<name>A0AAV1HQZ0_9CHLO</name>
<dbReference type="PANTHER" id="PTHR47216:SF4">
    <property type="entry name" value="OS01G0859400 PROTEIN"/>
    <property type="match status" value="1"/>
</dbReference>
<dbReference type="Proteomes" id="UP001314263">
    <property type="component" value="Unassembled WGS sequence"/>
</dbReference>
<dbReference type="PANTHER" id="PTHR47216">
    <property type="match status" value="1"/>
</dbReference>
<proteinExistence type="predicted"/>
<dbReference type="Gene3D" id="3.90.190.10">
    <property type="entry name" value="Protein tyrosine phosphatase superfamily"/>
    <property type="match status" value="1"/>
</dbReference>
<evidence type="ECO:0000259" key="2">
    <source>
        <dbReference type="PROSITE" id="PS50056"/>
    </source>
</evidence>
<protein>
    <recommendedName>
        <fullName evidence="2">Tyrosine specific protein phosphatases domain-containing protein</fullName>
    </recommendedName>
</protein>